<reference evidence="13" key="1">
    <citation type="submission" date="2020-09" db="EMBL/GenBank/DDBJ databases">
        <title>Pelagicoccus enzymogenes sp. nov. with an EPS production, isolated from marine sediment.</title>
        <authorList>
            <person name="Feng X."/>
        </authorList>
    </citation>
    <scope>NUCLEOTIDE SEQUENCE</scope>
    <source>
        <strain evidence="13">NFK12</strain>
    </source>
</reference>
<evidence type="ECO:0000256" key="10">
    <source>
        <dbReference type="SAM" id="SignalP"/>
    </source>
</evidence>
<evidence type="ECO:0000313" key="13">
    <source>
        <dbReference type="EMBL" id="MBD5781568.1"/>
    </source>
</evidence>
<evidence type="ECO:0000259" key="12">
    <source>
        <dbReference type="Pfam" id="PF07715"/>
    </source>
</evidence>
<name>A0A927FAM5_9BACT</name>
<evidence type="ECO:0000256" key="5">
    <source>
        <dbReference type="ARBA" id="ARBA00023077"/>
    </source>
</evidence>
<dbReference type="PANTHER" id="PTHR30069:SF42">
    <property type="entry name" value="FERRIC AEROBACTIN RECEPTOR"/>
    <property type="match status" value="1"/>
</dbReference>
<dbReference type="EMBL" id="JACYFG010000050">
    <property type="protein sequence ID" value="MBD5781568.1"/>
    <property type="molecule type" value="Genomic_DNA"/>
</dbReference>
<dbReference type="PANTHER" id="PTHR30069">
    <property type="entry name" value="TONB-DEPENDENT OUTER MEMBRANE RECEPTOR"/>
    <property type="match status" value="1"/>
</dbReference>
<keyword evidence="4 8" id="KW-0812">Transmembrane</keyword>
<evidence type="ECO:0000256" key="8">
    <source>
        <dbReference type="PROSITE-ProRule" id="PRU01360"/>
    </source>
</evidence>
<keyword evidence="13" id="KW-0675">Receptor</keyword>
<sequence>MMNKRNNIKATYSVALAALGAISLTAQEELGAAHELDAFTVTTATRVEKQISSIPQSVSIVSEQSLQDQLSISSDLISALSQMAPSYSPSRGKMTGAGETFRGRSPLFMIDGVPQSNPLRDGSRDGYTIDPAMIERVELVHGASAAQGMGATGGIINYVTKRAPAVDGLRQWAEFGVNTSEELESAGVGYRSAYGVGYREGAVGFVGGVTYEWRPMSFDADGNLVGIDNTQGDTMNSSTLDLYGKVTYNLDADQELRVMVNKFKMKQDLEYVQVAGDSSEGIPTTSIKGETPGKATQNDVETISASYRHNDLGGGKLSVDLFANDFAATYGGGTFGTFRYEGELIFDQSENQSDKKGAKVTFVRDLDYLGDLGMVTGIDFFEDTTQQVLVQTDRQWVPETSYKSWAPYVQFDRLVGDFVVTSGIRFENAKLEVGDFTTLESYGSQDVAGGSPDFEEVLFNLGATYRVNEPLTVFASYTQGFGMADVGRVLRGINVPDQDVDDFLDLEPVVTDNYELGARWVSEGWRASLSAYWSTSDLGSRLQANEDGIYMVRREKTEIWGAEAELERSFGKRDELGGVFAWVDGKSDTDGDGSVDTRLDGANIPPARLNLYWNRNWSEGLRTRLQASNYFDSDSRGFSGYTVVDLLLSHELKKGLLTVGFENVLDKQYITYYSQTVGNDSRYFAGRGRTLTAKYSFEF</sequence>
<dbReference type="CDD" id="cd01347">
    <property type="entry name" value="ligand_gated_channel"/>
    <property type="match status" value="1"/>
</dbReference>
<dbReference type="RefSeq" id="WP_191618656.1">
    <property type="nucleotide sequence ID" value="NZ_JACYFG010000050.1"/>
</dbReference>
<comment type="similarity">
    <text evidence="8 9">Belongs to the TonB-dependent receptor family.</text>
</comment>
<dbReference type="GO" id="GO:0009279">
    <property type="term" value="C:cell outer membrane"/>
    <property type="evidence" value="ECO:0007669"/>
    <property type="project" value="UniProtKB-SubCell"/>
</dbReference>
<keyword evidence="7 8" id="KW-0998">Cell outer membrane</keyword>
<keyword evidence="14" id="KW-1185">Reference proteome</keyword>
<keyword evidence="10" id="KW-0732">Signal</keyword>
<dbReference type="InterPro" id="IPR037066">
    <property type="entry name" value="Plug_dom_sf"/>
</dbReference>
<dbReference type="GO" id="GO:0015344">
    <property type="term" value="F:siderophore uptake transmembrane transporter activity"/>
    <property type="evidence" value="ECO:0007669"/>
    <property type="project" value="TreeGrafter"/>
</dbReference>
<dbReference type="SUPFAM" id="SSF56935">
    <property type="entry name" value="Porins"/>
    <property type="match status" value="1"/>
</dbReference>
<feature type="chain" id="PRO_5037297499" evidence="10">
    <location>
        <begin position="29"/>
        <end position="699"/>
    </location>
</feature>
<keyword evidence="2 8" id="KW-0813">Transport</keyword>
<evidence type="ECO:0000256" key="4">
    <source>
        <dbReference type="ARBA" id="ARBA00022692"/>
    </source>
</evidence>
<evidence type="ECO:0000256" key="7">
    <source>
        <dbReference type="ARBA" id="ARBA00023237"/>
    </source>
</evidence>
<dbReference type="InterPro" id="IPR036942">
    <property type="entry name" value="Beta-barrel_TonB_sf"/>
</dbReference>
<dbReference type="Gene3D" id="2.40.170.20">
    <property type="entry name" value="TonB-dependent receptor, beta-barrel domain"/>
    <property type="match status" value="1"/>
</dbReference>
<keyword evidence="3 8" id="KW-1134">Transmembrane beta strand</keyword>
<evidence type="ECO:0000256" key="2">
    <source>
        <dbReference type="ARBA" id="ARBA00022448"/>
    </source>
</evidence>
<proteinExistence type="inferred from homology"/>
<evidence type="ECO:0000256" key="6">
    <source>
        <dbReference type="ARBA" id="ARBA00023136"/>
    </source>
</evidence>
<comment type="caution">
    <text evidence="13">The sequence shown here is derived from an EMBL/GenBank/DDBJ whole genome shotgun (WGS) entry which is preliminary data.</text>
</comment>
<feature type="signal peptide" evidence="10">
    <location>
        <begin position="1"/>
        <end position="28"/>
    </location>
</feature>
<gene>
    <name evidence="13" type="ORF">IEN85_18850</name>
</gene>
<dbReference type="GO" id="GO:0044718">
    <property type="term" value="P:siderophore transmembrane transport"/>
    <property type="evidence" value="ECO:0007669"/>
    <property type="project" value="TreeGrafter"/>
</dbReference>
<protein>
    <submittedName>
        <fullName evidence="13">TonB-dependent receptor</fullName>
    </submittedName>
</protein>
<evidence type="ECO:0000313" key="14">
    <source>
        <dbReference type="Proteomes" id="UP000622317"/>
    </source>
</evidence>
<dbReference type="InterPro" id="IPR000531">
    <property type="entry name" value="Beta-barrel_TonB"/>
</dbReference>
<dbReference type="Gene3D" id="2.170.130.10">
    <property type="entry name" value="TonB-dependent receptor, plug domain"/>
    <property type="match status" value="1"/>
</dbReference>
<dbReference type="Proteomes" id="UP000622317">
    <property type="component" value="Unassembled WGS sequence"/>
</dbReference>
<feature type="domain" description="TonB-dependent receptor plug" evidence="12">
    <location>
        <begin position="52"/>
        <end position="155"/>
    </location>
</feature>
<dbReference type="InterPro" id="IPR039426">
    <property type="entry name" value="TonB-dep_rcpt-like"/>
</dbReference>
<dbReference type="Pfam" id="PF00593">
    <property type="entry name" value="TonB_dep_Rec_b-barrel"/>
    <property type="match status" value="1"/>
</dbReference>
<feature type="domain" description="TonB-dependent receptor-like beta-barrel" evidence="11">
    <location>
        <begin position="271"/>
        <end position="663"/>
    </location>
</feature>
<keyword evidence="5 9" id="KW-0798">TonB box</keyword>
<accession>A0A927FAM5</accession>
<evidence type="ECO:0000256" key="3">
    <source>
        <dbReference type="ARBA" id="ARBA00022452"/>
    </source>
</evidence>
<dbReference type="PROSITE" id="PS52016">
    <property type="entry name" value="TONB_DEPENDENT_REC_3"/>
    <property type="match status" value="1"/>
</dbReference>
<evidence type="ECO:0000259" key="11">
    <source>
        <dbReference type="Pfam" id="PF00593"/>
    </source>
</evidence>
<organism evidence="13 14">
    <name type="scientific">Pelagicoccus enzymogenes</name>
    <dbReference type="NCBI Taxonomy" id="2773457"/>
    <lineage>
        <taxon>Bacteria</taxon>
        <taxon>Pseudomonadati</taxon>
        <taxon>Verrucomicrobiota</taxon>
        <taxon>Opitutia</taxon>
        <taxon>Puniceicoccales</taxon>
        <taxon>Pelagicoccaceae</taxon>
        <taxon>Pelagicoccus</taxon>
    </lineage>
</organism>
<dbReference type="InterPro" id="IPR012910">
    <property type="entry name" value="Plug_dom"/>
</dbReference>
<evidence type="ECO:0000256" key="9">
    <source>
        <dbReference type="RuleBase" id="RU003357"/>
    </source>
</evidence>
<dbReference type="AlphaFoldDB" id="A0A927FAM5"/>
<keyword evidence="6 8" id="KW-0472">Membrane</keyword>
<evidence type="ECO:0000256" key="1">
    <source>
        <dbReference type="ARBA" id="ARBA00004571"/>
    </source>
</evidence>
<comment type="subcellular location">
    <subcellularLocation>
        <location evidence="1 8">Cell outer membrane</location>
        <topology evidence="1 8">Multi-pass membrane protein</topology>
    </subcellularLocation>
</comment>
<dbReference type="Pfam" id="PF07715">
    <property type="entry name" value="Plug"/>
    <property type="match status" value="1"/>
</dbReference>